<evidence type="ECO:0000313" key="1">
    <source>
        <dbReference type="EMBL" id="QHS96236.1"/>
    </source>
</evidence>
<protein>
    <submittedName>
        <fullName evidence="1">Uncharacterized protein</fullName>
    </submittedName>
</protein>
<dbReference type="AlphaFoldDB" id="A0A6C0BVH5"/>
<proteinExistence type="predicted"/>
<organism evidence="1">
    <name type="scientific">viral metagenome</name>
    <dbReference type="NCBI Taxonomy" id="1070528"/>
    <lineage>
        <taxon>unclassified sequences</taxon>
        <taxon>metagenomes</taxon>
        <taxon>organismal metagenomes</taxon>
    </lineage>
</organism>
<dbReference type="EMBL" id="MN739267">
    <property type="protein sequence ID" value="QHS96236.1"/>
    <property type="molecule type" value="Genomic_DNA"/>
</dbReference>
<accession>A0A6C0BVH5</accession>
<sequence>MATNDKICYTGIGARKSGNHTKKQFLNVMDKNFKDECSQYIKSLKCKSCKKYNRMNNVVIKKTVKAQKKNKTYKMSNKTEKKLVNQLLLCGKCKRNKTKNTKKCDLKNYISFSGAEMGKCVENI</sequence>
<reference evidence="1" key="1">
    <citation type="journal article" date="2020" name="Nature">
        <title>Giant virus diversity and host interactions through global metagenomics.</title>
        <authorList>
            <person name="Schulz F."/>
            <person name="Roux S."/>
            <person name="Paez-Espino D."/>
            <person name="Jungbluth S."/>
            <person name="Walsh D.A."/>
            <person name="Denef V.J."/>
            <person name="McMahon K.D."/>
            <person name="Konstantinidis K.T."/>
            <person name="Eloe-Fadrosh E.A."/>
            <person name="Kyrpides N.C."/>
            <person name="Woyke T."/>
        </authorList>
    </citation>
    <scope>NUCLEOTIDE SEQUENCE</scope>
    <source>
        <strain evidence="1">GVMAG-M-3300019093-7</strain>
    </source>
</reference>
<name>A0A6C0BVH5_9ZZZZ</name>